<organism evidence="2 3">
    <name type="scientific">Cupriavidus oxalaticus</name>
    <dbReference type="NCBI Taxonomy" id="96344"/>
    <lineage>
        <taxon>Bacteria</taxon>
        <taxon>Pseudomonadati</taxon>
        <taxon>Pseudomonadota</taxon>
        <taxon>Betaproteobacteria</taxon>
        <taxon>Burkholderiales</taxon>
        <taxon>Burkholderiaceae</taxon>
        <taxon>Cupriavidus</taxon>
    </lineage>
</organism>
<sequence length="101" mass="10580">MMLAFLPLQGWEDAVAHTVSADATARAAEAEFAERGDAGHPIPSSEAAEPSEQPGPDPFEQLLSPSPLYPAACAGSASRPHYTDGPRPGPDLPRLPRPPRG</sequence>
<feature type="region of interest" description="Disordered" evidence="1">
    <location>
        <begin position="32"/>
        <end position="101"/>
    </location>
</feature>
<gene>
    <name evidence="2" type="ORF">E0W60_04075</name>
</gene>
<protein>
    <submittedName>
        <fullName evidence="2">Uncharacterized protein</fullName>
    </submittedName>
</protein>
<dbReference type="Proteomes" id="UP000295294">
    <property type="component" value="Chromosome 1"/>
</dbReference>
<name>A0A4P7LGH9_9BURK</name>
<accession>A0A4P7LGH9</accession>
<evidence type="ECO:0000256" key="1">
    <source>
        <dbReference type="SAM" id="MobiDB-lite"/>
    </source>
</evidence>
<evidence type="ECO:0000313" key="2">
    <source>
        <dbReference type="EMBL" id="QBY51627.1"/>
    </source>
</evidence>
<proteinExistence type="predicted"/>
<dbReference type="EMBL" id="CP038634">
    <property type="protein sequence ID" value="QBY51627.1"/>
    <property type="molecule type" value="Genomic_DNA"/>
</dbReference>
<reference evidence="2 3" key="1">
    <citation type="submission" date="2019-03" db="EMBL/GenBank/DDBJ databases">
        <title>Efficiently degradation of phenoxyalkanoic acid herbicides by Cupriavidus oxalaticus strain X32.</title>
        <authorList>
            <person name="Sheng X."/>
        </authorList>
    </citation>
    <scope>NUCLEOTIDE SEQUENCE [LARGE SCALE GENOMIC DNA]</scope>
    <source>
        <strain evidence="2 3">X32</strain>
    </source>
</reference>
<dbReference type="AlphaFoldDB" id="A0A4P7LGH9"/>
<dbReference type="OrthoDB" id="8970273at2"/>
<dbReference type="KEGG" id="cox:E0W60_04075"/>
<evidence type="ECO:0000313" key="3">
    <source>
        <dbReference type="Proteomes" id="UP000295294"/>
    </source>
</evidence>
<feature type="compositionally biased region" description="Pro residues" evidence="1">
    <location>
        <begin position="87"/>
        <end position="101"/>
    </location>
</feature>